<dbReference type="InterPro" id="IPR020904">
    <property type="entry name" value="Sc_DH/Rdtase_CS"/>
</dbReference>
<evidence type="ECO:0000256" key="1">
    <source>
        <dbReference type="ARBA" id="ARBA00006484"/>
    </source>
</evidence>
<sequence length="268" mass="28079">MTLPNPHPDARAVVTGASSGIGEALATELAARGHSLILVARRGEVMEALAETLRAKHGVTVEVRACDLSDRDARTPLVDELGRRRISILCNNAGIATFGAVAELDATYERAQVELNAVAVHDLTLAVLPQMVERNSGAILMVGSAAGNMPIPNNATYAATKAFVNTFSESLRGELKGTGVHVTLLAPGPVRTEEPDPAEASIVDKLVPDFLWISSEHTAKVSLDALAANRMRIVPGVISKAMSAAGQFSPRSISAPIAGAFYKKLGGN</sequence>
<evidence type="ECO:0000313" key="6">
    <source>
        <dbReference type="Proteomes" id="UP000053060"/>
    </source>
</evidence>
<comment type="caution">
    <text evidence="5">The sequence shown here is derived from an EMBL/GenBank/DDBJ whole genome shotgun (WGS) entry which is preliminary data.</text>
</comment>
<dbReference type="Gene3D" id="3.40.50.720">
    <property type="entry name" value="NAD(P)-binding Rossmann-like Domain"/>
    <property type="match status" value="1"/>
</dbReference>
<comment type="similarity">
    <text evidence="1 3">Belongs to the short-chain dehydrogenases/reductases (SDR) family.</text>
</comment>
<keyword evidence="2" id="KW-0560">Oxidoreductase</keyword>
<dbReference type="AlphaFoldDB" id="A0A0V9UPC1"/>
<dbReference type="PANTHER" id="PTHR44196:SF2">
    <property type="entry name" value="SHORT-CHAIN DEHYDROGENASE-RELATED"/>
    <property type="match status" value="1"/>
</dbReference>
<dbReference type="GeneID" id="86865424"/>
<evidence type="ECO:0000256" key="2">
    <source>
        <dbReference type="ARBA" id="ARBA00023002"/>
    </source>
</evidence>
<dbReference type="SMART" id="SM00822">
    <property type="entry name" value="PKS_KR"/>
    <property type="match status" value="1"/>
</dbReference>
<organism evidence="5 6">
    <name type="scientific">Rhodococcus pyridinivorans KG-16</name>
    <dbReference type="NCBI Taxonomy" id="1441730"/>
    <lineage>
        <taxon>Bacteria</taxon>
        <taxon>Bacillati</taxon>
        <taxon>Actinomycetota</taxon>
        <taxon>Actinomycetes</taxon>
        <taxon>Mycobacteriales</taxon>
        <taxon>Nocardiaceae</taxon>
        <taxon>Rhodococcus</taxon>
    </lineage>
</organism>
<dbReference type="RefSeq" id="WP_060651177.1">
    <property type="nucleotide sequence ID" value="NZ_AZXY01000002.1"/>
</dbReference>
<protein>
    <submittedName>
        <fullName evidence="5">Short-chain dehydrogenase</fullName>
    </submittedName>
</protein>
<accession>A0A0V9UPC1</accession>
<evidence type="ECO:0000256" key="3">
    <source>
        <dbReference type="RuleBase" id="RU000363"/>
    </source>
</evidence>
<name>A0A0V9UPC1_9NOCA</name>
<dbReference type="PANTHER" id="PTHR44196">
    <property type="entry name" value="DEHYDROGENASE/REDUCTASE SDR FAMILY MEMBER 7B"/>
    <property type="match status" value="1"/>
</dbReference>
<dbReference type="InterPro" id="IPR036291">
    <property type="entry name" value="NAD(P)-bd_dom_sf"/>
</dbReference>
<dbReference type="InterPro" id="IPR057326">
    <property type="entry name" value="KR_dom"/>
</dbReference>
<feature type="domain" description="Ketoreductase" evidence="4">
    <location>
        <begin position="10"/>
        <end position="193"/>
    </location>
</feature>
<dbReference type="EMBL" id="AZXY01000002">
    <property type="protein sequence ID" value="KSZ59843.1"/>
    <property type="molecule type" value="Genomic_DNA"/>
</dbReference>
<dbReference type="CDD" id="cd05233">
    <property type="entry name" value="SDR_c"/>
    <property type="match status" value="1"/>
</dbReference>
<dbReference type="GO" id="GO:0016491">
    <property type="term" value="F:oxidoreductase activity"/>
    <property type="evidence" value="ECO:0007669"/>
    <property type="project" value="UniProtKB-KW"/>
</dbReference>
<proteinExistence type="inferred from homology"/>
<dbReference type="NCBIfam" id="NF040690">
    <property type="entry name" value="mycolate_SDR"/>
    <property type="match status" value="1"/>
</dbReference>
<dbReference type="InterPro" id="IPR002347">
    <property type="entry name" value="SDR_fam"/>
</dbReference>
<evidence type="ECO:0000259" key="4">
    <source>
        <dbReference type="SMART" id="SM00822"/>
    </source>
</evidence>
<evidence type="ECO:0000313" key="5">
    <source>
        <dbReference type="EMBL" id="KSZ59843.1"/>
    </source>
</evidence>
<dbReference type="PRINTS" id="PR00080">
    <property type="entry name" value="SDRFAMILY"/>
</dbReference>
<reference evidence="5 6" key="2">
    <citation type="journal article" date="2016" name="Genome Announc.">
        <title>Draft Genome Sequence of a Versatile Hydrocarbon-Degrading Bacterium, Rhodococcus pyridinivorans Strain KG-16, Collected from Oil Fields in India.</title>
        <authorList>
            <person name="Aggarwal R.K."/>
            <person name="Dawar C."/>
            <person name="Phanindranath R."/>
            <person name="Mutnuri L."/>
            <person name="Dayal A.M."/>
        </authorList>
    </citation>
    <scope>NUCLEOTIDE SEQUENCE [LARGE SCALE GENOMIC DNA]</scope>
    <source>
        <strain evidence="5 6">KG-16</strain>
    </source>
</reference>
<dbReference type="Proteomes" id="UP000053060">
    <property type="component" value="Unassembled WGS sequence"/>
</dbReference>
<dbReference type="SUPFAM" id="SSF51735">
    <property type="entry name" value="NAD(P)-binding Rossmann-fold domains"/>
    <property type="match status" value="1"/>
</dbReference>
<dbReference type="PROSITE" id="PS00061">
    <property type="entry name" value="ADH_SHORT"/>
    <property type="match status" value="1"/>
</dbReference>
<dbReference type="PATRIC" id="fig|1441730.3.peg.1419"/>
<dbReference type="PIRSF" id="PIRSF000126">
    <property type="entry name" value="11-beta-HSD1"/>
    <property type="match status" value="1"/>
</dbReference>
<dbReference type="PRINTS" id="PR00081">
    <property type="entry name" value="GDHRDH"/>
</dbReference>
<gene>
    <name evidence="5" type="ORF">Z045_06725</name>
</gene>
<dbReference type="GO" id="GO:0016020">
    <property type="term" value="C:membrane"/>
    <property type="evidence" value="ECO:0007669"/>
    <property type="project" value="TreeGrafter"/>
</dbReference>
<reference evidence="6" key="1">
    <citation type="submission" date="2015-01" db="EMBL/GenBank/DDBJ databases">
        <title>Draft genome sequence of Rhodococcus pyridinivorans strain KG-16, a hydrocarbon-degrading bacterium.</title>
        <authorList>
            <person name="Aggarwal R.K."/>
            <person name="Dawar C."/>
        </authorList>
    </citation>
    <scope>NUCLEOTIDE SEQUENCE [LARGE SCALE GENOMIC DNA]</scope>
    <source>
        <strain evidence="6">KG-16</strain>
    </source>
</reference>
<dbReference type="Pfam" id="PF00106">
    <property type="entry name" value="adh_short"/>
    <property type="match status" value="1"/>
</dbReference>